<feature type="compositionally biased region" description="Acidic residues" evidence="2">
    <location>
        <begin position="1013"/>
        <end position="1043"/>
    </location>
</feature>
<feature type="compositionally biased region" description="Acidic residues" evidence="2">
    <location>
        <begin position="1057"/>
        <end position="1067"/>
    </location>
</feature>
<evidence type="ECO:0000313" key="4">
    <source>
        <dbReference type="EMBL" id="EFI95943.1"/>
    </source>
</evidence>
<dbReference type="GeneID" id="9587282"/>
<reference evidence="4 5" key="1">
    <citation type="journal article" date="2010" name="Nat. Biotechnol.">
        <title>Genome sequence of the model mushroom Schizophyllum commune.</title>
        <authorList>
            <person name="Ohm R.A."/>
            <person name="de Jong J.F."/>
            <person name="Lugones L.G."/>
            <person name="Aerts A."/>
            <person name="Kothe E."/>
            <person name="Stajich J.E."/>
            <person name="de Vries R.P."/>
            <person name="Record E."/>
            <person name="Levasseur A."/>
            <person name="Baker S.E."/>
            <person name="Bartholomew K.A."/>
            <person name="Coutinho P.M."/>
            <person name="Erdmann S."/>
            <person name="Fowler T.J."/>
            <person name="Gathman A.C."/>
            <person name="Lombard V."/>
            <person name="Henrissat B."/>
            <person name="Knabe N."/>
            <person name="Kuees U."/>
            <person name="Lilly W.W."/>
            <person name="Lindquist E."/>
            <person name="Lucas S."/>
            <person name="Magnuson J.K."/>
            <person name="Piumi F."/>
            <person name="Raudaskoski M."/>
            <person name="Salamov A."/>
            <person name="Schmutz J."/>
            <person name="Schwarze F.W.M.R."/>
            <person name="vanKuyk P.A."/>
            <person name="Horton J.S."/>
            <person name="Grigoriev I.V."/>
            <person name="Woesten H.A.B."/>
        </authorList>
    </citation>
    <scope>NUCLEOTIDE SEQUENCE [LARGE SCALE GENOMIC DNA]</scope>
    <source>
        <strain evidence="5">H4-8 / FGSC 9210</strain>
    </source>
</reference>
<dbReference type="InParanoid" id="D8Q700"/>
<evidence type="ECO:0000313" key="5">
    <source>
        <dbReference type="Proteomes" id="UP000007431"/>
    </source>
</evidence>
<feature type="region of interest" description="Disordered" evidence="2">
    <location>
        <begin position="425"/>
        <end position="461"/>
    </location>
</feature>
<feature type="region of interest" description="Disordered" evidence="2">
    <location>
        <begin position="505"/>
        <end position="551"/>
    </location>
</feature>
<dbReference type="VEuPathDB" id="FungiDB:SCHCODRAFT_02545310"/>
<dbReference type="OrthoDB" id="28947at2759"/>
<dbReference type="GO" id="GO:0005634">
    <property type="term" value="C:nucleus"/>
    <property type="evidence" value="ECO:0007669"/>
    <property type="project" value="UniProtKB-ARBA"/>
</dbReference>
<feature type="compositionally biased region" description="Acidic residues" evidence="2">
    <location>
        <begin position="966"/>
        <end position="981"/>
    </location>
</feature>
<feature type="compositionally biased region" description="Low complexity" evidence="2">
    <location>
        <begin position="444"/>
        <end position="460"/>
    </location>
</feature>
<dbReference type="InterPro" id="IPR040155">
    <property type="entry name" value="CEBPZ/Mak21-like"/>
</dbReference>
<dbReference type="SUPFAM" id="SSF48371">
    <property type="entry name" value="ARM repeat"/>
    <property type="match status" value="1"/>
</dbReference>
<feature type="compositionally biased region" description="Acidic residues" evidence="2">
    <location>
        <begin position="989"/>
        <end position="1006"/>
    </location>
</feature>
<feature type="compositionally biased region" description="Low complexity" evidence="2">
    <location>
        <begin position="425"/>
        <end position="437"/>
    </location>
</feature>
<dbReference type="Proteomes" id="UP000007431">
    <property type="component" value="Unassembled WGS sequence"/>
</dbReference>
<dbReference type="Pfam" id="PF03914">
    <property type="entry name" value="CBF"/>
    <property type="match status" value="1"/>
</dbReference>
<dbReference type="EMBL" id="GL377307">
    <property type="protein sequence ID" value="EFI95943.1"/>
    <property type="molecule type" value="Genomic_DNA"/>
</dbReference>
<feature type="compositionally biased region" description="Acidic residues" evidence="2">
    <location>
        <begin position="885"/>
        <end position="915"/>
    </location>
</feature>
<feature type="compositionally biased region" description="Low complexity" evidence="2">
    <location>
        <begin position="102"/>
        <end position="111"/>
    </location>
</feature>
<dbReference type="eggNOG" id="KOG2038">
    <property type="taxonomic scope" value="Eukaryota"/>
</dbReference>
<comment type="similarity">
    <text evidence="1">Belongs to the CBF/MAK21 family.</text>
</comment>
<gene>
    <name evidence="4" type="ORF">SCHCODRAFT_109579</name>
</gene>
<feature type="compositionally biased region" description="Basic and acidic residues" evidence="2">
    <location>
        <begin position="128"/>
        <end position="148"/>
    </location>
</feature>
<dbReference type="InterPro" id="IPR005612">
    <property type="entry name" value="CCAAT-binding_factor"/>
</dbReference>
<dbReference type="HOGENOM" id="CLU_003417_0_0_1"/>
<feature type="compositionally biased region" description="Basic residues" evidence="2">
    <location>
        <begin position="114"/>
        <end position="127"/>
    </location>
</feature>
<feature type="compositionally biased region" description="Acidic residues" evidence="2">
    <location>
        <begin position="936"/>
        <end position="951"/>
    </location>
</feature>
<dbReference type="AlphaFoldDB" id="D8Q700"/>
<dbReference type="STRING" id="578458.D8Q700"/>
<feature type="compositionally biased region" description="Basic and acidic residues" evidence="2">
    <location>
        <begin position="1068"/>
        <end position="1087"/>
    </location>
</feature>
<dbReference type="FunCoup" id="D8Q700">
    <property type="interactions" value="609"/>
</dbReference>
<dbReference type="RefSeq" id="XP_003030846.1">
    <property type="nucleotide sequence ID" value="XM_003030800.1"/>
</dbReference>
<organism evidence="5">
    <name type="scientific">Schizophyllum commune (strain H4-8 / FGSC 9210)</name>
    <name type="common">Split gill fungus</name>
    <dbReference type="NCBI Taxonomy" id="578458"/>
    <lineage>
        <taxon>Eukaryota</taxon>
        <taxon>Fungi</taxon>
        <taxon>Dikarya</taxon>
        <taxon>Basidiomycota</taxon>
        <taxon>Agaricomycotina</taxon>
        <taxon>Agaricomycetes</taxon>
        <taxon>Agaricomycetidae</taxon>
        <taxon>Agaricales</taxon>
        <taxon>Schizophyllaceae</taxon>
        <taxon>Schizophyllum</taxon>
    </lineage>
</organism>
<dbReference type="InterPro" id="IPR016024">
    <property type="entry name" value="ARM-type_fold"/>
</dbReference>
<name>D8Q700_SCHCM</name>
<protein>
    <recommendedName>
        <fullName evidence="3">CCAAT-binding factor domain-containing protein</fullName>
    </recommendedName>
</protein>
<dbReference type="OMA" id="EIWCNDE"/>
<evidence type="ECO:0000259" key="3">
    <source>
        <dbReference type="Pfam" id="PF03914"/>
    </source>
</evidence>
<feature type="compositionally biased region" description="Basic residues" evidence="2">
    <location>
        <begin position="88"/>
        <end position="99"/>
    </location>
</feature>
<dbReference type="KEGG" id="scm:SCHCO_02545310"/>
<evidence type="ECO:0000256" key="2">
    <source>
        <dbReference type="SAM" id="MobiDB-lite"/>
    </source>
</evidence>
<accession>D8Q700</accession>
<keyword evidence="5" id="KW-1185">Reference proteome</keyword>
<feature type="compositionally biased region" description="Basic and acidic residues" evidence="2">
    <location>
        <begin position="521"/>
        <end position="533"/>
    </location>
</feature>
<dbReference type="PANTHER" id="PTHR12048:SF0">
    <property type="entry name" value="CCAAT_ENHANCER-BINDING PROTEIN ZETA"/>
    <property type="match status" value="1"/>
</dbReference>
<proteinExistence type="inferred from homology"/>
<feature type="region of interest" description="Disordered" evidence="2">
    <location>
        <begin position="1"/>
        <end position="161"/>
    </location>
</feature>
<feature type="region of interest" description="Disordered" evidence="2">
    <location>
        <begin position="877"/>
        <end position="1096"/>
    </location>
</feature>
<feature type="non-terminal residue" evidence="4">
    <location>
        <position position="1116"/>
    </location>
</feature>
<dbReference type="PANTHER" id="PTHR12048">
    <property type="entry name" value="CCAAT-BINDING FACTOR-RELATED"/>
    <property type="match status" value="1"/>
</dbReference>
<sequence>MARAGKNFTTKPQKKGKRDQKLKDQVLALGGTEGDYDLVKDADKGPTAGKGTAEDPALSREVSKFLKGLKSGGAVENDANDDPYPPKYTKKDKKDKKRKAAESAPSSSTAEAKLHKKDGKPQGKHAKGKDTKLDGKQRKGKETEKAAEDTAPEPPKPRVVLPEKVTVTGKFAIPPTSHWYSILEPLGPAPNAPSPSDLAALASKAARLHEADVAAYRASSASNSASEAHFLSNIIQSGTLSDRLSALTLLVQSSPLHNTHALETLKGMGERGKGKGGREESLKALRSVVDWWVGGGAPGRKLKYFRDQPLTHPDVTDEHLIVWHFEDWLKKYFFSILQILEALSLDTLSYVRLQALNLITTLLREKPEQEQNLLRLLVNKLGDPERTVCSRASYHILQLLQQHPSMKGVVVREVINLVMRPAAAPAPAAPPSGSSSGKHMRFDAPSSAKSKSAAPAPKAAGNPHARYYAAITCNQIVLAPNDRDVVHALVNFYFDMFKELLGEKPEGDGDAASEAGTPAPELDKQGRVKDRNALKKKGSAPSKDKKGKGKMATGAAGFAEVEDAQSKLISAILTGVNRALPFARLDSADAALNKHIDTLFFITHQSTFNISLQALVLIQQIAASLGMHQASSAAAKAIIDRYYRTLYASLHDARLASSAKQAMYLNLLFKSLKADSSAERVKAMVKRLVQLLAAGGNGATEFVAGGLYLLGQLFDSIPGLRSMVTDAPSVSATEAYDARKRDPLFANASASPLYELLPLTHHYHPAVALHARQLLAGQPLTASADLSQNTLTHFLDRFVYKNPKKLKADDNVAVSGKARGASAMQPAASGVDGTAVKLMRGEVPGVAPLVTDAAFLKKREEEVPVDEVFFHRYLTRKQKGKAQADDGEPEESAEEEAGDAESGESAAEDSDEQDDNGPFIDLSDDERTEVPKEASEEKDEDEDETDDEEEAEIWKAMKASMPKAGDDDDLDLMEDSDDSDDVPSGLDGEGSDEVPSDLDSGEDEDAAASAASESDDDEDDDDAASDADDLSLAEASDDDDLMPIDDAFGPDGVLEYDGSDASEEEDEWHGFPDDKKKRKRDAEGGEKRTKKKQRLPTFASYEDYAKMIEDTPEDNI</sequence>
<feature type="domain" description="CCAAT-binding factor" evidence="3">
    <location>
        <begin position="611"/>
        <end position="771"/>
    </location>
</feature>
<evidence type="ECO:0000256" key="1">
    <source>
        <dbReference type="ARBA" id="ARBA00007797"/>
    </source>
</evidence>